<reference evidence="1 4" key="2">
    <citation type="submission" date="2022-05" db="EMBL/GenBank/DDBJ databases">
        <title>Genome Sequencing of Bee-Associated Microbes.</title>
        <authorList>
            <person name="Dunlap C."/>
        </authorList>
    </citation>
    <scope>NUCLEOTIDE SEQUENCE [LARGE SCALE GENOMIC DNA]</scope>
    <source>
        <strain evidence="1 4">NRRL B-23120</strain>
    </source>
</reference>
<evidence type="ECO:0000313" key="3">
    <source>
        <dbReference type="Proteomes" id="UP000288943"/>
    </source>
</evidence>
<dbReference type="OrthoDB" id="2622221at2"/>
<accession>A0A410WVV8</accession>
<dbReference type="AlphaFoldDB" id="A0A410WVV8"/>
<protein>
    <recommendedName>
        <fullName evidence="5">Transcription regulator AsnC/Lrp ligand binding domain-containing protein</fullName>
    </recommendedName>
</protein>
<dbReference type="KEGG" id="pchi:PC41400_13440"/>
<dbReference type="EMBL" id="CP026520">
    <property type="protein sequence ID" value="QAV18626.1"/>
    <property type="molecule type" value="Genomic_DNA"/>
</dbReference>
<dbReference type="EMBL" id="JAMDMJ010000023">
    <property type="protein sequence ID" value="MCY9597639.1"/>
    <property type="molecule type" value="Genomic_DNA"/>
</dbReference>
<gene>
    <name evidence="1" type="ORF">M5X16_17895</name>
    <name evidence="2" type="ORF">PC41400_13440</name>
</gene>
<dbReference type="RefSeq" id="WP_042228007.1">
    <property type="nucleotide sequence ID" value="NZ_BQWH01000006.1"/>
</dbReference>
<evidence type="ECO:0000313" key="2">
    <source>
        <dbReference type="EMBL" id="QAV18626.1"/>
    </source>
</evidence>
<dbReference type="Proteomes" id="UP000288943">
    <property type="component" value="Chromosome"/>
</dbReference>
<proteinExistence type="predicted"/>
<dbReference type="GeneID" id="95375817"/>
<organism evidence="2 3">
    <name type="scientific">Paenibacillus chitinolyticus</name>
    <dbReference type="NCBI Taxonomy" id="79263"/>
    <lineage>
        <taxon>Bacteria</taxon>
        <taxon>Bacillati</taxon>
        <taxon>Bacillota</taxon>
        <taxon>Bacilli</taxon>
        <taxon>Bacillales</taxon>
        <taxon>Paenibacillaceae</taxon>
        <taxon>Paenibacillus</taxon>
    </lineage>
</organism>
<evidence type="ECO:0000313" key="4">
    <source>
        <dbReference type="Proteomes" id="UP001527202"/>
    </source>
</evidence>
<name>A0A410WVV8_9BACL</name>
<dbReference type="Proteomes" id="UP001527202">
    <property type="component" value="Unassembled WGS sequence"/>
</dbReference>
<reference evidence="2 3" key="1">
    <citation type="submission" date="2018-01" db="EMBL/GenBank/DDBJ databases">
        <title>The whole genome sequencing and assembly of Paenibacillus chitinolyticus KCCM 41400 strain.</title>
        <authorList>
            <person name="Kim J.-Y."/>
            <person name="Park M.-K."/>
            <person name="Lee Y.-J."/>
            <person name="Yi H."/>
            <person name="Bahn Y.-S."/>
            <person name="Kim J.F."/>
            <person name="Lee D.-W."/>
        </authorList>
    </citation>
    <scope>NUCLEOTIDE SEQUENCE [LARGE SCALE GENOMIC DNA]</scope>
    <source>
        <strain evidence="2 3">KCCM 41400</strain>
    </source>
</reference>
<evidence type="ECO:0000313" key="1">
    <source>
        <dbReference type="EMBL" id="MCY9597639.1"/>
    </source>
</evidence>
<sequence>MDHTFLIVKVAEQEQLHTVIRTLKQHMLAPLVAWKTPGKRHRSHLILRGDLARLTEAKLLLGGLMSAQSIEMDFQVLMLAS</sequence>
<keyword evidence="4" id="KW-1185">Reference proteome</keyword>
<evidence type="ECO:0008006" key="5">
    <source>
        <dbReference type="Google" id="ProtNLM"/>
    </source>
</evidence>